<sequence length="181" mass="20458">MCCLRCAYPRGKKILLSGDEDALVLPVAVTQIPPDPQFPQGGMHYDYNAIPFKTIKEIKQACTQYGTNSPYTMGLIQGLSQAEQLIPCDWEMIARTCLSTSEFLQFRTWWQDEANQQARRNATANLPVDITLDQLMGSGAHFGIQAQLQFDDQLLTQVRRMFKSLGEKKSTQISLDFIYAN</sequence>
<dbReference type="SUPFAM" id="SSF47943">
    <property type="entry name" value="Retrovirus capsid protein, N-terminal core domain"/>
    <property type="match status" value="1"/>
</dbReference>
<proteinExistence type="predicted"/>
<dbReference type="Proteomes" id="UP000242450">
    <property type="component" value="Chromosome 9"/>
</dbReference>
<keyword evidence="3" id="KW-1185">Reference proteome</keyword>
<protein>
    <submittedName>
        <fullName evidence="2">Uncharacterized protein</fullName>
    </submittedName>
</protein>
<feature type="non-terminal residue" evidence="2">
    <location>
        <position position="181"/>
    </location>
</feature>
<comment type="caution">
    <text evidence="2">The sequence shown here is derived from an EMBL/GenBank/DDBJ whole genome shotgun (WGS) entry which is preliminary data.</text>
</comment>
<keyword evidence="1" id="KW-0519">Myristate</keyword>
<dbReference type="PANTHER" id="PTHR40389:SF2">
    <property type="entry name" value="ENDOGENOUS RETROVIRUS GROUP K MEMBER 24 GAG POLYPROTEIN-RELATED"/>
    <property type="match status" value="1"/>
</dbReference>
<accession>A0A212D0C3</accession>
<dbReference type="EMBL" id="MKHE01000009">
    <property type="protein sequence ID" value="OWK11656.1"/>
    <property type="molecule type" value="Genomic_DNA"/>
</dbReference>
<gene>
    <name evidence="2" type="ORF">Celaphus_00003794</name>
</gene>
<dbReference type="InterPro" id="IPR050195">
    <property type="entry name" value="Primate_lentivir_Gag_pol-like"/>
</dbReference>
<dbReference type="Gene3D" id="1.10.375.10">
    <property type="entry name" value="Human Immunodeficiency Virus Type 1 Capsid Protein"/>
    <property type="match status" value="1"/>
</dbReference>
<name>A0A212D0C3_CEREH</name>
<evidence type="ECO:0000313" key="2">
    <source>
        <dbReference type="EMBL" id="OWK11656.1"/>
    </source>
</evidence>
<evidence type="ECO:0000256" key="1">
    <source>
        <dbReference type="ARBA" id="ARBA00022707"/>
    </source>
</evidence>
<dbReference type="GO" id="GO:0016032">
    <property type="term" value="P:viral process"/>
    <property type="evidence" value="ECO:0007669"/>
    <property type="project" value="InterPro"/>
</dbReference>
<organism evidence="2 3">
    <name type="scientific">Cervus elaphus hippelaphus</name>
    <name type="common">European red deer</name>
    <dbReference type="NCBI Taxonomy" id="46360"/>
    <lineage>
        <taxon>Eukaryota</taxon>
        <taxon>Metazoa</taxon>
        <taxon>Chordata</taxon>
        <taxon>Craniata</taxon>
        <taxon>Vertebrata</taxon>
        <taxon>Euteleostomi</taxon>
        <taxon>Mammalia</taxon>
        <taxon>Eutheria</taxon>
        <taxon>Laurasiatheria</taxon>
        <taxon>Artiodactyla</taxon>
        <taxon>Ruminantia</taxon>
        <taxon>Pecora</taxon>
        <taxon>Cervidae</taxon>
        <taxon>Cervinae</taxon>
        <taxon>Cervus</taxon>
    </lineage>
</organism>
<keyword evidence="1" id="KW-0449">Lipoprotein</keyword>
<dbReference type="PANTHER" id="PTHR40389">
    <property type="entry name" value="ENDOGENOUS RETROVIRUS GROUP K MEMBER 24 GAG POLYPROTEIN-RELATED"/>
    <property type="match status" value="1"/>
</dbReference>
<dbReference type="InterPro" id="IPR008919">
    <property type="entry name" value="Retrov_capsid_N"/>
</dbReference>
<evidence type="ECO:0000313" key="3">
    <source>
        <dbReference type="Proteomes" id="UP000242450"/>
    </source>
</evidence>
<dbReference type="Pfam" id="PF00607">
    <property type="entry name" value="Gag_p24"/>
    <property type="match status" value="1"/>
</dbReference>
<reference evidence="2 3" key="1">
    <citation type="journal article" date="2018" name="Mol. Genet. Genomics">
        <title>The red deer Cervus elaphus genome CerEla1.0: sequencing, annotating, genes, and chromosomes.</title>
        <authorList>
            <person name="Bana N.A."/>
            <person name="Nyiri A."/>
            <person name="Nagy J."/>
            <person name="Frank K."/>
            <person name="Nagy T."/>
            <person name="Steger V."/>
            <person name="Schiller M."/>
            <person name="Lakatos P."/>
            <person name="Sugar L."/>
            <person name="Horn P."/>
            <person name="Barta E."/>
            <person name="Orosz L."/>
        </authorList>
    </citation>
    <scope>NUCLEOTIDE SEQUENCE [LARGE SCALE GENOMIC DNA]</scope>
    <source>
        <strain evidence="2">Hungarian</strain>
    </source>
</reference>
<dbReference type="OrthoDB" id="9809438at2759"/>
<dbReference type="AlphaFoldDB" id="A0A212D0C3"/>